<gene>
    <name evidence="2" type="ORF">Rcae01_00656</name>
</gene>
<reference evidence="2 3" key="1">
    <citation type="submission" date="2024-02" db="EMBL/GenBank/DDBJ databases">
        <title>Rhodopirellula caenicola NBRC 110016.</title>
        <authorList>
            <person name="Ichikawa N."/>
            <person name="Katano-Makiyama Y."/>
            <person name="Hidaka K."/>
        </authorList>
    </citation>
    <scope>NUCLEOTIDE SEQUENCE [LARGE SCALE GENOMIC DNA]</scope>
    <source>
        <strain evidence="2 3">NBRC 110016</strain>
    </source>
</reference>
<evidence type="ECO:0000313" key="2">
    <source>
        <dbReference type="EMBL" id="GAA5505215.1"/>
    </source>
</evidence>
<keyword evidence="1" id="KW-1133">Transmembrane helix</keyword>
<keyword evidence="1" id="KW-0472">Membrane</keyword>
<comment type="caution">
    <text evidence="2">The sequence shown here is derived from an EMBL/GenBank/DDBJ whole genome shotgun (WGS) entry which is preliminary data.</text>
</comment>
<sequence>MIGSRSAILRVIASFVVGASMFGALWGILLVSDTWWFGSVGVRVRFSFGGRSFWFRFFLIVVLSTNDLT</sequence>
<dbReference type="Proteomes" id="UP001416858">
    <property type="component" value="Unassembled WGS sequence"/>
</dbReference>
<accession>A0ABP9VJ35</accession>
<protein>
    <submittedName>
        <fullName evidence="2">Uncharacterized protein</fullName>
    </submittedName>
</protein>
<evidence type="ECO:0000256" key="1">
    <source>
        <dbReference type="SAM" id="Phobius"/>
    </source>
</evidence>
<dbReference type="EMBL" id="BAABRO010000001">
    <property type="protein sequence ID" value="GAA5505215.1"/>
    <property type="molecule type" value="Genomic_DNA"/>
</dbReference>
<name>A0ABP9VJ35_9BACT</name>
<keyword evidence="3" id="KW-1185">Reference proteome</keyword>
<proteinExistence type="predicted"/>
<keyword evidence="1" id="KW-0812">Transmembrane</keyword>
<organism evidence="2 3">
    <name type="scientific">Novipirellula caenicola</name>
    <dbReference type="NCBI Taxonomy" id="1536901"/>
    <lineage>
        <taxon>Bacteria</taxon>
        <taxon>Pseudomonadati</taxon>
        <taxon>Planctomycetota</taxon>
        <taxon>Planctomycetia</taxon>
        <taxon>Pirellulales</taxon>
        <taxon>Pirellulaceae</taxon>
        <taxon>Novipirellula</taxon>
    </lineage>
</organism>
<evidence type="ECO:0000313" key="3">
    <source>
        <dbReference type="Proteomes" id="UP001416858"/>
    </source>
</evidence>
<feature type="transmembrane region" description="Helical" evidence="1">
    <location>
        <begin position="7"/>
        <end position="31"/>
    </location>
</feature>